<proteinExistence type="predicted"/>
<accession>A0A1Z4J924</accession>
<dbReference type="InterPro" id="IPR003709">
    <property type="entry name" value="VanY-like_core_dom"/>
</dbReference>
<evidence type="ECO:0000256" key="1">
    <source>
        <dbReference type="SAM" id="MobiDB-lite"/>
    </source>
</evidence>
<keyword evidence="3" id="KW-0378">Hydrolase</keyword>
<protein>
    <submittedName>
        <fullName evidence="3">D-alanyl-D-alanine carboxypeptidase</fullName>
    </submittedName>
</protein>
<dbReference type="InterPro" id="IPR058193">
    <property type="entry name" value="VanY/YodJ_core_dom"/>
</dbReference>
<sequence length="272" mass="30080">MRQSFLSSRSLRFMLIAVLSAGFIVFVGLGLESKMASSDPATQVVQPPQPQFSVPPQRQSPPIAVTLPREKSVPSVPTVPPPPAIILSQPNPAPVTVKTAYGHLPYAENDAIRLEVVGQYVRDGYARDERLDIEAAQAFRQMAKAAKASGVLLMPLSGFREVSVQAELFARQIERKGSKEEAAKWSAPPGHSEHHTGYAIDIADQQSPESDLKISFEATRAYQWLAANAVQYGFELSFPPNNWQGVSYEPWHWRYVRSTRALQVFAAAKRPQ</sequence>
<evidence type="ECO:0000259" key="2">
    <source>
        <dbReference type="Pfam" id="PF02557"/>
    </source>
</evidence>
<dbReference type="GO" id="GO:0004180">
    <property type="term" value="F:carboxypeptidase activity"/>
    <property type="evidence" value="ECO:0007669"/>
    <property type="project" value="UniProtKB-KW"/>
</dbReference>
<reference evidence="3 4" key="1">
    <citation type="submission" date="2017-06" db="EMBL/GenBank/DDBJ databases">
        <title>Genome sequencing of cyanobaciteial culture collection at National Institute for Environmental Studies (NIES).</title>
        <authorList>
            <person name="Hirose Y."/>
            <person name="Shimura Y."/>
            <person name="Fujisawa T."/>
            <person name="Nakamura Y."/>
            <person name="Kawachi M."/>
        </authorList>
    </citation>
    <scope>NUCLEOTIDE SEQUENCE [LARGE SCALE GENOMIC DNA]</scope>
    <source>
        <strain evidence="3 4">NIES-2135</strain>
    </source>
</reference>
<dbReference type="Pfam" id="PF02557">
    <property type="entry name" value="VanY"/>
    <property type="match status" value="1"/>
</dbReference>
<dbReference type="Proteomes" id="UP000217895">
    <property type="component" value="Chromosome"/>
</dbReference>
<keyword evidence="4" id="KW-1185">Reference proteome</keyword>
<feature type="domain" description="D-alanyl-D-alanine carboxypeptidase-like core" evidence="2">
    <location>
        <begin position="129"/>
        <end position="256"/>
    </location>
</feature>
<evidence type="ECO:0000313" key="3">
    <source>
        <dbReference type="EMBL" id="BAY53264.1"/>
    </source>
</evidence>
<dbReference type="PANTHER" id="PTHR34385">
    <property type="entry name" value="D-ALANYL-D-ALANINE CARBOXYPEPTIDASE"/>
    <property type="match status" value="1"/>
</dbReference>
<keyword evidence="3" id="KW-0645">Protease</keyword>
<dbReference type="InterPro" id="IPR009045">
    <property type="entry name" value="Zn_M74/Hedgehog-like"/>
</dbReference>
<gene>
    <name evidence="3" type="ORF">NIES2135_00660</name>
</gene>
<dbReference type="Gene3D" id="3.30.1380.10">
    <property type="match status" value="1"/>
</dbReference>
<name>A0A1Z4J924_LEPBY</name>
<organism evidence="3 4">
    <name type="scientific">Leptolyngbya boryana NIES-2135</name>
    <dbReference type="NCBI Taxonomy" id="1973484"/>
    <lineage>
        <taxon>Bacteria</taxon>
        <taxon>Bacillati</taxon>
        <taxon>Cyanobacteriota</taxon>
        <taxon>Cyanophyceae</taxon>
        <taxon>Leptolyngbyales</taxon>
        <taxon>Leptolyngbyaceae</taxon>
        <taxon>Leptolyngbya group</taxon>
        <taxon>Leptolyngbya</taxon>
    </lineage>
</organism>
<keyword evidence="3" id="KW-0121">Carboxypeptidase</keyword>
<evidence type="ECO:0000313" key="4">
    <source>
        <dbReference type="Proteomes" id="UP000217895"/>
    </source>
</evidence>
<dbReference type="PANTHER" id="PTHR34385:SF1">
    <property type="entry name" value="PEPTIDOGLYCAN L-ALANYL-D-GLUTAMATE ENDOPEPTIDASE CWLK"/>
    <property type="match status" value="1"/>
</dbReference>
<dbReference type="SUPFAM" id="SSF55166">
    <property type="entry name" value="Hedgehog/DD-peptidase"/>
    <property type="match status" value="1"/>
</dbReference>
<feature type="compositionally biased region" description="Low complexity" evidence="1">
    <location>
        <begin position="43"/>
        <end position="59"/>
    </location>
</feature>
<feature type="region of interest" description="Disordered" evidence="1">
    <location>
        <begin position="40"/>
        <end position="59"/>
    </location>
</feature>
<dbReference type="EMBL" id="AP018203">
    <property type="protein sequence ID" value="BAY53264.1"/>
    <property type="molecule type" value="Genomic_DNA"/>
</dbReference>
<dbReference type="AlphaFoldDB" id="A0A1Z4J924"/>
<dbReference type="GO" id="GO:0006508">
    <property type="term" value="P:proteolysis"/>
    <property type="evidence" value="ECO:0007669"/>
    <property type="project" value="InterPro"/>
</dbReference>
<dbReference type="InterPro" id="IPR052179">
    <property type="entry name" value="DD-CPase-like"/>
</dbReference>
<dbReference type="CDD" id="cd14852">
    <property type="entry name" value="LD-carboxypeptidase"/>
    <property type="match status" value="1"/>
</dbReference>